<comment type="function">
    <text evidence="4">Cell division protein that is part of the divisome complex and is recruited early to the Z-ring. Probably stimulates Z-ring formation, perhaps through the cross-linking of FtsZ protofilaments. Its function overlaps with FtsA.</text>
</comment>
<dbReference type="InterPro" id="IPR007561">
    <property type="entry name" value="Cell_div_SepF/SepF-rel"/>
</dbReference>
<dbReference type="Proteomes" id="UP000019450">
    <property type="component" value="Chromosome"/>
</dbReference>
<evidence type="ECO:0000256" key="4">
    <source>
        <dbReference type="ARBA" id="ARBA00044936"/>
    </source>
</evidence>
<evidence type="ECO:0000256" key="3">
    <source>
        <dbReference type="ARBA" id="ARBA00023306"/>
    </source>
</evidence>
<dbReference type="InterPro" id="IPR038594">
    <property type="entry name" value="SepF-like_sf"/>
</dbReference>
<gene>
    <name evidence="5" type="primary">sepF</name>
    <name evidence="5" type="ORF">X271_00218</name>
</gene>
<dbReference type="eggNOG" id="COG1799">
    <property type="taxonomic scope" value="Bacteria"/>
</dbReference>
<dbReference type="PANTHER" id="PTHR35798">
    <property type="entry name" value="CELL DIVISION PROTEIN SEPF"/>
    <property type="match status" value="1"/>
</dbReference>
<keyword evidence="2" id="KW-0717">Septation</keyword>
<evidence type="ECO:0000256" key="1">
    <source>
        <dbReference type="ARBA" id="ARBA00022618"/>
    </source>
</evidence>
<name>W8GJA6_9MOLU</name>
<dbReference type="STRING" id="1427984.X271_00218"/>
<dbReference type="InterPro" id="IPR023052">
    <property type="entry name" value="Cell_div_SepF"/>
</dbReference>
<dbReference type="GO" id="GO:0000917">
    <property type="term" value="P:division septum assembly"/>
    <property type="evidence" value="ECO:0007669"/>
    <property type="project" value="UniProtKB-KW"/>
</dbReference>
<dbReference type="AlphaFoldDB" id="W8GJA6"/>
<dbReference type="Pfam" id="PF04472">
    <property type="entry name" value="SepF"/>
    <property type="match status" value="1"/>
</dbReference>
<dbReference type="PANTHER" id="PTHR35798:SF1">
    <property type="entry name" value="CELL DIVISION PROTEIN SEPF"/>
    <property type="match status" value="1"/>
</dbReference>
<evidence type="ECO:0000313" key="5">
    <source>
        <dbReference type="EMBL" id="AHK22327.1"/>
    </source>
</evidence>
<organism evidence="5 6">
    <name type="scientific">Candidatus Hepatoplasma crinochetorum Av</name>
    <dbReference type="NCBI Taxonomy" id="1427984"/>
    <lineage>
        <taxon>Bacteria</taxon>
        <taxon>Bacillati</taxon>
        <taxon>Mycoplasmatota</taxon>
        <taxon>Mollicutes</taxon>
        <taxon>Candidatus Hepatoplasmataceae</taxon>
        <taxon>Candidatus Hepatoplasma</taxon>
    </lineage>
</organism>
<protein>
    <submittedName>
        <fullName evidence="5">Cell division protein SepF</fullName>
    </submittedName>
</protein>
<evidence type="ECO:0000313" key="6">
    <source>
        <dbReference type="Proteomes" id="UP000019450"/>
    </source>
</evidence>
<keyword evidence="3" id="KW-0131">Cell cycle</keyword>
<evidence type="ECO:0000256" key="2">
    <source>
        <dbReference type="ARBA" id="ARBA00023210"/>
    </source>
</evidence>
<reference evidence="5 6" key="1">
    <citation type="journal article" date="2014" name="Genome Biol. Evol.">
        <title>Phylogenomics of "Candidatus Hepatoplasma crinochetorum," a Lineage of Mollicutes Associated with Noninsect Arthropods.</title>
        <authorList>
            <person name="Leclercq S."/>
            <person name="Dittmer J."/>
            <person name="Bouchon D."/>
            <person name="Cordaux R."/>
        </authorList>
    </citation>
    <scope>NUCLEOTIDE SEQUENCE [LARGE SCALE GENOMIC DNA]</scope>
    <source>
        <strain evidence="5 6">Av</strain>
    </source>
</reference>
<accession>W8GJA6</accession>
<dbReference type="EMBL" id="CP006932">
    <property type="protein sequence ID" value="AHK22327.1"/>
    <property type="molecule type" value="Genomic_DNA"/>
</dbReference>
<keyword evidence="6" id="KW-1185">Reference proteome</keyword>
<dbReference type="OrthoDB" id="87270at2"/>
<sequence length="114" mass="13149">MGKNSLNQQQTIELNRMLLMKSNRIEKKVYKRAELVRINPKSFRDAKQIAKELKNYNAVIVDLESTTDKDATRIMDFISGVLFAMGGKHKKISERSFFLAPIPDLTEKFSNNLE</sequence>
<dbReference type="HOGENOM" id="CLU_2116534_0_0_14"/>
<dbReference type="Gene3D" id="3.30.110.150">
    <property type="entry name" value="SepF-like protein"/>
    <property type="match status" value="1"/>
</dbReference>
<proteinExistence type="predicted"/>
<keyword evidence="1 5" id="KW-0132">Cell division</keyword>
<dbReference type="KEGG" id="hcr:X271_00218"/>
<dbReference type="RefSeq" id="WP_025208627.1">
    <property type="nucleotide sequence ID" value="NZ_CP006932.1"/>
</dbReference>